<keyword evidence="3" id="KW-0732">Signal</keyword>
<dbReference type="RefSeq" id="WP_141648780.1">
    <property type="nucleotide sequence ID" value="NZ_VIFM01000352.1"/>
</dbReference>
<dbReference type="InterPro" id="IPR003410">
    <property type="entry name" value="HYR_dom"/>
</dbReference>
<feature type="region of interest" description="Disordered" evidence="2">
    <location>
        <begin position="1063"/>
        <end position="1120"/>
    </location>
</feature>
<dbReference type="PROSITE" id="PS50825">
    <property type="entry name" value="HYR"/>
    <property type="match status" value="1"/>
</dbReference>
<name>A0A540WLU5_9BACT</name>
<dbReference type="Proteomes" id="UP000315369">
    <property type="component" value="Unassembled WGS sequence"/>
</dbReference>
<evidence type="ECO:0000259" key="4">
    <source>
        <dbReference type="PROSITE" id="PS50825"/>
    </source>
</evidence>
<keyword evidence="1" id="KW-0677">Repeat</keyword>
<evidence type="ECO:0000313" key="6">
    <source>
        <dbReference type="Proteomes" id="UP000315369"/>
    </source>
</evidence>
<dbReference type="OrthoDB" id="5242130at2"/>
<comment type="caution">
    <text evidence="5">The sequence shown here is derived from an EMBL/GenBank/DDBJ whole genome shotgun (WGS) entry which is preliminary data.</text>
</comment>
<feature type="domain" description="HYR" evidence="4">
    <location>
        <begin position="985"/>
        <end position="1061"/>
    </location>
</feature>
<proteinExistence type="predicted"/>
<sequence length="1146" mass="117959">MIVSSLLTLCLLAAPPRLIADLNPEPRTNATNARVLAMSGDTVFFALSTQAGNELWAANTAEGRSWLVKDIHPGLSSSTPDFVAMLGGKLLFRADDGVHGEELWTTDGTPAGTQLLLDIRPGGASPELRGAYVWGTSLYFMANDGVHGIEPWMTDGTPEGTRLIADTTPGAQGLSDRAIGLVEFDGALYLGSYNELWRTDGTAAGTWRVYAVDQSSQPRVVRPFVTVGKLWFSSGYSANPVSDRYVTDGTTAGTRFVTTSSGGPNLVVGGRTLFSTSSGSNGTFTLSLKASNGTSGGTQVIASILSSSTSTWIHAVNPSGTLGSFVVPVGTGSALWRTDGTSAGTRSAQSLVRMGGVVGWLGGEFVYVAADSTGPALFAWNGTAAPRVVRRFAELPTNILSAQVGGLFYFTASDGLTGQELWVSDGTEQGTVMVADLSPGADGTVLAALHPGAGQLLFTGTPQGGAVSLWRTDGSVAGTSRVSTGSPDAVVSSSTAMVAFTEEEGEALFRVFPEGAPERPVTRVWTVPNRSSAPGSWTLNGDGTSVYFSASPTDQHIELLRTDGTSPGTHVLLSVFSVSTPEFYKLEQMGDTLVFHDRYTLYANRGVRNQTVYLTNATSIARLGSKVIVGRSKSPSGHELAVSDGTVNGTSALQTLSSSPSDFVTSGARVYFRQYSSTASAYHLYRTDGTLNAGGVARMATFTASRPVAYGNKVAFIADTTSLAASDGTAAGTTLVSGTENTSPNDLHGVGPWLFFTARDATNGREVWVLDEAGARRLGDFEPGAADTRLLAATRQSGGAVLLIQTGAGRELVRTNGTPEGTTRLGAVHGTTWLTTLEDTVFLDCDPDGLVGLELCSLPAGATAPLLVADFSPGLMPSSPSAPVYVAGSLLVAASHPDVGREPFAVDVDVTPPVIKPTVTGTLGKNGFYVSDVTLTWSVTDTDTPVSNTSGCDSVVLTVDTLGQVFTCSATSEGGTAVERVTLPRDTSPPVVTCPGQVQGTEATPVEFSVTATDAVDPAPVVVTTPPSGAVFPTGFTVVEASATDRAGHRSFCQFSVLVSEQPAPDAGPNDAGPVDGGGLVDGGPGDGGSGGSADAGRDAGGTVDAGVTPTPPAVESSSCGCGGGGGQLLFGLTLLLLPALSRRRR</sequence>
<dbReference type="SUPFAM" id="SSF63825">
    <property type="entry name" value="YWTD domain"/>
    <property type="match status" value="1"/>
</dbReference>
<accession>A0A540WLU5</accession>
<organism evidence="5 6">
    <name type="scientific">Myxococcus llanfairpwllgwyngyllgogerychwyrndrobwllllantysiliogogogochensis</name>
    <dbReference type="NCBI Taxonomy" id="2590453"/>
    <lineage>
        <taxon>Bacteria</taxon>
        <taxon>Pseudomonadati</taxon>
        <taxon>Myxococcota</taxon>
        <taxon>Myxococcia</taxon>
        <taxon>Myxococcales</taxon>
        <taxon>Cystobacterineae</taxon>
        <taxon>Myxococcaceae</taxon>
        <taxon>Myxococcus</taxon>
    </lineage>
</organism>
<evidence type="ECO:0000313" key="5">
    <source>
        <dbReference type="EMBL" id="TQF09384.1"/>
    </source>
</evidence>
<gene>
    <name evidence="5" type="ORF">FJV41_44870</name>
</gene>
<evidence type="ECO:0000256" key="2">
    <source>
        <dbReference type="SAM" id="MobiDB-lite"/>
    </source>
</evidence>
<feature type="chain" id="PRO_5021911693" evidence="3">
    <location>
        <begin position="21"/>
        <end position="1146"/>
    </location>
</feature>
<protein>
    <submittedName>
        <fullName evidence="5">HYR domain-containing protein</fullName>
    </submittedName>
</protein>
<dbReference type="Pfam" id="PF02494">
    <property type="entry name" value="HYR"/>
    <property type="match status" value="1"/>
</dbReference>
<dbReference type="AlphaFoldDB" id="A0A540WLU5"/>
<feature type="compositionally biased region" description="Gly residues" evidence="2">
    <location>
        <begin position="1075"/>
        <end position="1094"/>
    </location>
</feature>
<keyword evidence="6" id="KW-1185">Reference proteome</keyword>
<evidence type="ECO:0000256" key="1">
    <source>
        <dbReference type="ARBA" id="ARBA00022737"/>
    </source>
</evidence>
<evidence type="ECO:0000256" key="3">
    <source>
        <dbReference type="SAM" id="SignalP"/>
    </source>
</evidence>
<feature type="signal peptide" evidence="3">
    <location>
        <begin position="1"/>
        <end position="20"/>
    </location>
</feature>
<dbReference type="EMBL" id="VIFM01000352">
    <property type="protein sequence ID" value="TQF09384.1"/>
    <property type="molecule type" value="Genomic_DNA"/>
</dbReference>
<reference evidence="5 6" key="1">
    <citation type="submission" date="2019-06" db="EMBL/GenBank/DDBJ databases">
        <authorList>
            <person name="Livingstone P."/>
            <person name="Whitworth D."/>
        </authorList>
    </citation>
    <scope>NUCLEOTIDE SEQUENCE [LARGE SCALE GENOMIC DNA]</scope>
    <source>
        <strain evidence="5 6">AM401</strain>
    </source>
</reference>
<feature type="compositionally biased region" description="Low complexity" evidence="2">
    <location>
        <begin position="1063"/>
        <end position="1074"/>
    </location>
</feature>